<dbReference type="AlphaFoldDB" id="A0A9P8Q599"/>
<evidence type="ECO:0000256" key="1">
    <source>
        <dbReference type="SAM" id="MobiDB-lite"/>
    </source>
</evidence>
<dbReference type="Proteomes" id="UP000774326">
    <property type="component" value="Unassembled WGS sequence"/>
</dbReference>
<organism evidence="2 3">
    <name type="scientific">Wickerhamomyces pijperi</name>
    <name type="common">Yeast</name>
    <name type="synonym">Pichia pijperi</name>
    <dbReference type="NCBI Taxonomy" id="599730"/>
    <lineage>
        <taxon>Eukaryota</taxon>
        <taxon>Fungi</taxon>
        <taxon>Dikarya</taxon>
        <taxon>Ascomycota</taxon>
        <taxon>Saccharomycotina</taxon>
        <taxon>Saccharomycetes</taxon>
        <taxon>Phaffomycetales</taxon>
        <taxon>Wickerhamomycetaceae</taxon>
        <taxon>Wickerhamomyces</taxon>
    </lineage>
</organism>
<dbReference type="EMBL" id="JAEUBG010002417">
    <property type="protein sequence ID" value="KAH3684542.1"/>
    <property type="molecule type" value="Genomic_DNA"/>
</dbReference>
<protein>
    <submittedName>
        <fullName evidence="2">Uncharacterized protein</fullName>
    </submittedName>
</protein>
<gene>
    <name evidence="2" type="ORF">WICPIJ_004492</name>
</gene>
<proteinExistence type="predicted"/>
<feature type="region of interest" description="Disordered" evidence="1">
    <location>
        <begin position="241"/>
        <end position="261"/>
    </location>
</feature>
<accession>A0A9P8Q599</accession>
<evidence type="ECO:0000313" key="3">
    <source>
        <dbReference type="Proteomes" id="UP000774326"/>
    </source>
</evidence>
<comment type="caution">
    <text evidence="2">The sequence shown here is derived from an EMBL/GenBank/DDBJ whole genome shotgun (WGS) entry which is preliminary data.</text>
</comment>
<reference evidence="2" key="1">
    <citation type="journal article" date="2021" name="Open Biol.">
        <title>Shared evolutionary footprints suggest mitochondrial oxidative damage underlies multiple complex I losses in fungi.</title>
        <authorList>
            <person name="Schikora-Tamarit M.A."/>
            <person name="Marcet-Houben M."/>
            <person name="Nosek J."/>
            <person name="Gabaldon T."/>
        </authorList>
    </citation>
    <scope>NUCLEOTIDE SEQUENCE</scope>
    <source>
        <strain evidence="2">CBS2887</strain>
    </source>
</reference>
<reference evidence="2" key="2">
    <citation type="submission" date="2021-01" db="EMBL/GenBank/DDBJ databases">
        <authorList>
            <person name="Schikora-Tamarit M.A."/>
        </authorList>
    </citation>
    <scope>NUCLEOTIDE SEQUENCE</scope>
    <source>
        <strain evidence="2">CBS2887</strain>
    </source>
</reference>
<evidence type="ECO:0000313" key="2">
    <source>
        <dbReference type="EMBL" id="KAH3684542.1"/>
    </source>
</evidence>
<keyword evidence="3" id="KW-1185">Reference proteome</keyword>
<name>A0A9P8Q599_WICPI</name>
<sequence>MVSSSVAGEVTEAEDTEPLVALLVVVEVVVDGSLSLLYPNEGETPVESAPVGLFTWKDDTPCTTRRVNDNSVTDGHVNSVLPTNVDNSAVFLNPVVQPPGTILAAFQALRLVDSSLRQDGHLQRLGELDVSNDTVPTVEFALTTGTFSDSEISQDHRVSLLKHLDIGHSGVGHVRVHTRRTVEPLTVENTSTVSTSDGFVVAEPLDILTGLSVMATVAEGQVVAVTLGVRLDLEGLQHGVGDPLRSHHVPSDNSGTGQRRQQRALWNQHLHWVKTALVQRDVLGDQATETVDDSGEGYGLRGVQVAVHLRRRPVEIKHSGTSGVNGDLQLDPGPIVHEVGHLKDILLEPVTDLQQLGADRKSSVGLNGVHVEHRHSQRVLVDHALDDLDPLLIGRHLGFQIGQVVADSSGPGTPWILGRFSEEQLHHSLLVKDPIADQQLGMDDGAFFP</sequence>